<proteinExistence type="predicted"/>
<dbReference type="EMBL" id="FQ790349">
    <property type="protein sequence ID" value="CCD54054.1"/>
    <property type="molecule type" value="Genomic_DNA"/>
</dbReference>
<sequence>MARRLTTINHPIDQIKRLQVRSLRRSRVTFVILLFLFLLGGGGIFFFWRGGGGAGVGFFFGGRER</sequence>
<name>G2YR06_BOTF4</name>
<dbReference type="InParanoid" id="G2YR06"/>
<evidence type="ECO:0000313" key="2">
    <source>
        <dbReference type="EMBL" id="CCD54054.1"/>
    </source>
</evidence>
<gene>
    <name evidence="2" type="ORF">BofuT4_uP132340.1</name>
</gene>
<dbReference type="Proteomes" id="UP000008177">
    <property type="component" value="Unplaced contigs"/>
</dbReference>
<dbReference type="AlphaFoldDB" id="G2YR06"/>
<feature type="transmembrane region" description="Helical" evidence="1">
    <location>
        <begin position="28"/>
        <end position="48"/>
    </location>
</feature>
<keyword evidence="1" id="KW-0812">Transmembrane</keyword>
<dbReference type="HOGENOM" id="CLU_2849454_0_0_1"/>
<accession>G2YR06</accession>
<protein>
    <submittedName>
        <fullName evidence="2">Uncharacterized protein</fullName>
    </submittedName>
</protein>
<organism evidence="2 3">
    <name type="scientific">Botryotinia fuckeliana (strain T4)</name>
    <name type="common">Noble rot fungus</name>
    <name type="synonym">Botrytis cinerea</name>
    <dbReference type="NCBI Taxonomy" id="999810"/>
    <lineage>
        <taxon>Eukaryota</taxon>
        <taxon>Fungi</taxon>
        <taxon>Dikarya</taxon>
        <taxon>Ascomycota</taxon>
        <taxon>Pezizomycotina</taxon>
        <taxon>Leotiomycetes</taxon>
        <taxon>Helotiales</taxon>
        <taxon>Sclerotiniaceae</taxon>
        <taxon>Botrytis</taxon>
    </lineage>
</organism>
<evidence type="ECO:0000313" key="3">
    <source>
        <dbReference type="Proteomes" id="UP000008177"/>
    </source>
</evidence>
<keyword evidence="1" id="KW-1133">Transmembrane helix</keyword>
<keyword evidence="1" id="KW-0472">Membrane</keyword>
<evidence type="ECO:0000256" key="1">
    <source>
        <dbReference type="SAM" id="Phobius"/>
    </source>
</evidence>
<reference evidence="3" key="1">
    <citation type="journal article" date="2011" name="PLoS Genet.">
        <title>Genomic analysis of the necrotrophic fungal pathogens Sclerotinia sclerotiorum and Botrytis cinerea.</title>
        <authorList>
            <person name="Amselem J."/>
            <person name="Cuomo C.A."/>
            <person name="van Kan J.A."/>
            <person name="Viaud M."/>
            <person name="Benito E.P."/>
            <person name="Couloux A."/>
            <person name="Coutinho P.M."/>
            <person name="de Vries R.P."/>
            <person name="Dyer P.S."/>
            <person name="Fillinger S."/>
            <person name="Fournier E."/>
            <person name="Gout L."/>
            <person name="Hahn M."/>
            <person name="Kohn L."/>
            <person name="Lapalu N."/>
            <person name="Plummer K.M."/>
            <person name="Pradier J.M."/>
            <person name="Quevillon E."/>
            <person name="Sharon A."/>
            <person name="Simon A."/>
            <person name="ten Have A."/>
            <person name="Tudzynski B."/>
            <person name="Tudzynski P."/>
            <person name="Wincker P."/>
            <person name="Andrew M."/>
            <person name="Anthouard V."/>
            <person name="Beever R.E."/>
            <person name="Beffa R."/>
            <person name="Benoit I."/>
            <person name="Bouzid O."/>
            <person name="Brault B."/>
            <person name="Chen Z."/>
            <person name="Choquer M."/>
            <person name="Collemare J."/>
            <person name="Cotton P."/>
            <person name="Danchin E.G."/>
            <person name="Da Silva C."/>
            <person name="Gautier A."/>
            <person name="Giraud C."/>
            <person name="Giraud T."/>
            <person name="Gonzalez C."/>
            <person name="Grossetete S."/>
            <person name="Guldener U."/>
            <person name="Henrissat B."/>
            <person name="Howlett B.J."/>
            <person name="Kodira C."/>
            <person name="Kretschmer M."/>
            <person name="Lappartient A."/>
            <person name="Leroch M."/>
            <person name="Levis C."/>
            <person name="Mauceli E."/>
            <person name="Neuveglise C."/>
            <person name="Oeser B."/>
            <person name="Pearson M."/>
            <person name="Poulain J."/>
            <person name="Poussereau N."/>
            <person name="Quesneville H."/>
            <person name="Rascle C."/>
            <person name="Schumacher J."/>
            <person name="Segurens B."/>
            <person name="Sexton A."/>
            <person name="Silva E."/>
            <person name="Sirven C."/>
            <person name="Soanes D.M."/>
            <person name="Talbot N.J."/>
            <person name="Templeton M."/>
            <person name="Yandava C."/>
            <person name="Yarden O."/>
            <person name="Zeng Q."/>
            <person name="Rollins J.A."/>
            <person name="Lebrun M.H."/>
            <person name="Dickman M."/>
        </authorList>
    </citation>
    <scope>NUCLEOTIDE SEQUENCE [LARGE SCALE GENOMIC DNA]</scope>
    <source>
        <strain evidence="3">T4</strain>
    </source>
</reference>